<protein>
    <submittedName>
        <fullName evidence="1">Uncharacterized protein</fullName>
    </submittedName>
</protein>
<evidence type="ECO:0000313" key="2">
    <source>
        <dbReference type="Proteomes" id="UP000604046"/>
    </source>
</evidence>
<dbReference type="OrthoDB" id="360540at2759"/>
<dbReference type="EMBL" id="CAJNDS010002855">
    <property type="protein sequence ID" value="CAE7620497.1"/>
    <property type="molecule type" value="Genomic_DNA"/>
</dbReference>
<reference evidence="1" key="1">
    <citation type="submission" date="2021-02" db="EMBL/GenBank/DDBJ databases">
        <authorList>
            <person name="Dougan E. K."/>
            <person name="Rhodes N."/>
            <person name="Thang M."/>
            <person name="Chan C."/>
        </authorList>
    </citation>
    <scope>NUCLEOTIDE SEQUENCE</scope>
</reference>
<keyword evidence="2" id="KW-1185">Reference proteome</keyword>
<comment type="caution">
    <text evidence="1">The sequence shown here is derived from an EMBL/GenBank/DDBJ whole genome shotgun (WGS) entry which is preliminary data.</text>
</comment>
<name>A0A812VJ08_9DINO</name>
<dbReference type="Proteomes" id="UP000604046">
    <property type="component" value="Unassembled WGS sequence"/>
</dbReference>
<evidence type="ECO:0000313" key="1">
    <source>
        <dbReference type="EMBL" id="CAE7620497.1"/>
    </source>
</evidence>
<sequence length="364" mass="40732">MDAMDFMIEPLFADVGDAAEGTSSSQGPVPRVVLEGVPVSDVNEHDKVRYNLNNQWQYMVDPAEPTRLILREGGPHRPDDYREALERCSTSRWVDRFRGFYRVVNVPRHHTAWMREASQLAVQKSGFSPLFQNDLDAAVADTACGDTFHSCDADVPGTCYFVRTERVSLKDGIHGVGPYATMRSIIESAVTARGGHQGVDEDTQQLKLYLFPWRTDLDAFREFRVFVANGRATAFSQQKLYVANPILAPLSERDRTRVVQNWLGRLLPYITHTIVPLLEDLMSSFVLDIVLLGPPAAYKDDADSVNVDLMRPDLLEPYFIEVNTFGFAYASGSSLFSWVEDYALLYGLDAGMADGAVAVRYTTP</sequence>
<organism evidence="1 2">
    <name type="scientific">Symbiodinium natans</name>
    <dbReference type="NCBI Taxonomy" id="878477"/>
    <lineage>
        <taxon>Eukaryota</taxon>
        <taxon>Sar</taxon>
        <taxon>Alveolata</taxon>
        <taxon>Dinophyceae</taxon>
        <taxon>Suessiales</taxon>
        <taxon>Symbiodiniaceae</taxon>
        <taxon>Symbiodinium</taxon>
    </lineage>
</organism>
<proteinExistence type="predicted"/>
<gene>
    <name evidence="1" type="ORF">SNAT2548_LOCUS35267</name>
</gene>
<accession>A0A812VJ08</accession>
<dbReference type="AlphaFoldDB" id="A0A812VJ08"/>